<evidence type="ECO:0000313" key="1">
    <source>
        <dbReference type="EMBL" id="KRG42248.1"/>
    </source>
</evidence>
<organism evidence="1 2">
    <name type="scientific">Stenotrophomonas pictorum JCM 9942</name>
    <dbReference type="NCBI Taxonomy" id="1236960"/>
    <lineage>
        <taxon>Bacteria</taxon>
        <taxon>Pseudomonadati</taxon>
        <taxon>Pseudomonadota</taxon>
        <taxon>Gammaproteobacteria</taxon>
        <taxon>Lysobacterales</taxon>
        <taxon>Lysobacteraceae</taxon>
        <taxon>Stenotrophomonas</taxon>
    </lineage>
</organism>
<evidence type="ECO:0000313" key="2">
    <source>
        <dbReference type="Proteomes" id="UP000050836"/>
    </source>
</evidence>
<sequence length="155" mass="15953">MAGPAATTAGAGWQGYGPVPLGSDAAQLHASWPGELQGDAVADGGCYYLSPAGQDEARPFFMIEGDRFVRYDLRSTAVPAPGGGTVGMELAQLQALYPHAGPPQPHKYVDGARMLRVTAVDGGPGVLVFELGADGKVGAWRVGLPPQVDYVEGCG</sequence>
<accession>A0A0R0ANU7</accession>
<dbReference type="AlphaFoldDB" id="A0A0R0ANU7"/>
<comment type="caution">
    <text evidence="1">The sequence shown here is derived from an EMBL/GenBank/DDBJ whole genome shotgun (WGS) entry which is preliminary data.</text>
</comment>
<evidence type="ECO:0008006" key="3">
    <source>
        <dbReference type="Google" id="ProtNLM"/>
    </source>
</evidence>
<keyword evidence="2" id="KW-1185">Reference proteome</keyword>
<name>A0A0R0ANU7_9GAMM</name>
<gene>
    <name evidence="1" type="ORF">ARC78_09675</name>
</gene>
<dbReference type="Proteomes" id="UP000050836">
    <property type="component" value="Unassembled WGS sequence"/>
</dbReference>
<protein>
    <recommendedName>
        <fullName evidence="3">Lectin</fullName>
    </recommendedName>
</protein>
<reference evidence="1 2" key="1">
    <citation type="submission" date="2015-10" db="EMBL/GenBank/DDBJ databases">
        <title>Genome sequencing and analysis of members of genus Stenotrophomonas.</title>
        <authorList>
            <person name="Patil P.P."/>
            <person name="Midha S."/>
            <person name="Patil P.B."/>
        </authorList>
    </citation>
    <scope>NUCLEOTIDE SEQUENCE [LARGE SCALE GENOMIC DNA]</scope>
    <source>
        <strain evidence="1 2">JCM 9942</strain>
    </source>
</reference>
<dbReference type="EMBL" id="LLXS01000020">
    <property type="protein sequence ID" value="KRG42248.1"/>
    <property type="molecule type" value="Genomic_DNA"/>
</dbReference>
<proteinExistence type="predicted"/>